<dbReference type="InterPro" id="IPR005196">
    <property type="entry name" value="Glyco_hydro_65_N"/>
</dbReference>
<evidence type="ECO:0000256" key="1">
    <source>
        <dbReference type="ARBA" id="ARBA00006768"/>
    </source>
</evidence>
<dbReference type="GO" id="GO:0004553">
    <property type="term" value="F:hydrolase activity, hydrolyzing O-glycosyl compounds"/>
    <property type="evidence" value="ECO:0007669"/>
    <property type="project" value="TreeGrafter"/>
</dbReference>
<accession>A0AB39BGY9</accession>
<dbReference type="EMBL" id="CP162511">
    <property type="protein sequence ID" value="XDI05428.1"/>
    <property type="molecule type" value="Genomic_DNA"/>
</dbReference>
<dbReference type="PIRSF" id="PIRSF036289">
    <property type="entry name" value="Glycosyl_hydrolase_malt_phosph"/>
    <property type="match status" value="1"/>
</dbReference>
<feature type="domain" description="Glycoside hydrolase family 65 N-terminal" evidence="7">
    <location>
        <begin position="22"/>
        <end position="293"/>
    </location>
</feature>
<dbReference type="InterPro" id="IPR037018">
    <property type="entry name" value="GH65_N"/>
</dbReference>
<dbReference type="GO" id="GO:0005975">
    <property type="term" value="P:carbohydrate metabolic process"/>
    <property type="evidence" value="ECO:0007669"/>
    <property type="project" value="InterPro"/>
</dbReference>
<feature type="binding site" evidence="4">
    <location>
        <begin position="384"/>
        <end position="385"/>
    </location>
    <ligand>
        <name>substrate</name>
    </ligand>
</feature>
<dbReference type="InterPro" id="IPR008928">
    <property type="entry name" value="6-hairpin_glycosidase_sf"/>
</dbReference>
<gene>
    <name evidence="8" type="ORF">ABFY20_19240</name>
</gene>
<dbReference type="GO" id="GO:0030246">
    <property type="term" value="F:carbohydrate binding"/>
    <property type="evidence" value="ECO:0007669"/>
    <property type="project" value="InterPro"/>
</dbReference>
<keyword evidence="8" id="KW-0378">Hydrolase</keyword>
<proteinExistence type="inferred from homology"/>
<evidence type="ECO:0000259" key="6">
    <source>
        <dbReference type="Pfam" id="PF03633"/>
    </source>
</evidence>
<dbReference type="PANTHER" id="PTHR11051:SF13">
    <property type="entry name" value="GLYCOSYL TRANSFERASE"/>
    <property type="match status" value="1"/>
</dbReference>
<dbReference type="AlphaFoldDB" id="A0AB39BGY9"/>
<dbReference type="InterPro" id="IPR005195">
    <property type="entry name" value="Glyco_hydro_65_M"/>
</dbReference>
<feature type="domain" description="Glycoside hydrolase family 65 C-terminal" evidence="6">
    <location>
        <begin position="724"/>
        <end position="771"/>
    </location>
</feature>
<comment type="similarity">
    <text evidence="1">Belongs to the glycosyl hydrolase 65 family.</text>
</comment>
<evidence type="ECO:0000256" key="2">
    <source>
        <dbReference type="ARBA" id="ARBA00023295"/>
    </source>
</evidence>
<dbReference type="Gene3D" id="2.60.420.10">
    <property type="entry name" value="Maltose phosphorylase, domain 3"/>
    <property type="match status" value="1"/>
</dbReference>
<feature type="domain" description="Glycoside hydrolase family 65 central catalytic" evidence="5">
    <location>
        <begin position="350"/>
        <end position="714"/>
    </location>
</feature>
<dbReference type="InterPro" id="IPR017045">
    <property type="entry name" value="Malt_Pase/Glycosyl_Hdrlase"/>
</dbReference>
<evidence type="ECO:0000259" key="5">
    <source>
        <dbReference type="Pfam" id="PF03632"/>
    </source>
</evidence>
<dbReference type="InterPro" id="IPR005194">
    <property type="entry name" value="Glyco_hydro_65_C"/>
</dbReference>
<dbReference type="Gene3D" id="1.50.10.10">
    <property type="match status" value="1"/>
</dbReference>
<dbReference type="SUPFAM" id="SSF48208">
    <property type="entry name" value="Six-hairpin glycosidases"/>
    <property type="match status" value="1"/>
</dbReference>
<dbReference type="Pfam" id="PF03633">
    <property type="entry name" value="Glyco_hydro_65C"/>
    <property type="match status" value="1"/>
</dbReference>
<evidence type="ECO:0000256" key="4">
    <source>
        <dbReference type="PIRSR" id="PIRSR036289-51"/>
    </source>
</evidence>
<feature type="binding site" evidence="4">
    <location>
        <begin position="627"/>
        <end position="628"/>
    </location>
    <ligand>
        <name>substrate</name>
    </ligand>
</feature>
<dbReference type="SUPFAM" id="SSF74650">
    <property type="entry name" value="Galactose mutarotase-like"/>
    <property type="match status" value="1"/>
</dbReference>
<evidence type="ECO:0000313" key="8">
    <source>
        <dbReference type="EMBL" id="XDI05428.1"/>
    </source>
</evidence>
<sequence length="876" mass="96938">MNPITSDPLDRTQFPVDEWALTEAEFHTATQGRTETLFAVGNGYLGLRGNFEEGHKAYAEGTFINGFHDTWQIRHAEEAYGFARVGQTIVNAPDARVIRLYVDDEPFVVADADTIEYSRRLDFRTGVLERVIEWRTPSGKRVLIRSRRLVSFADRHLAVIDYEVTMLDADASILISSQILNRQDRVDEFAAAGGAGSGSPAGGIADPRKASGFADRVLLPRFKWTHEGRYVLGYRTANSGMTIACGAEHHLETDNEWDETSQIDDDIAKHVYRVRAKAGQRIRLVKTLAYHTSSTVPTTELADRTNRTLDRIGEAPIDDVFAEQERWLAAFWKRSDVVIAGQPEVQQAVRWNLFQLAQSTARTDGGGIAAKGVSGSGYGGHYFWDTEIYVLPFLTYTSPQVARNALRFRHGMLDAARDRAVELNQRGALFPWRTINGLESSAYYAAGTAQYHIDADISHALSQYVAATGDFDFLDRGAIDILVETARMWADLGFWRARGKSSETFHIHGVTGPDEYTTVVNDNLFTNVMARANLRAAVRQTRRLKREEPALYEAMVRRLDLADDEIEEWSTAAEAMHILYDADLGIHPQDAQFLEKELWDLENTPASKRPLLLHFHPLVIYRFQVIKQADVVLALLLQGDEFTTEEKRADFEYYDALTTGDSTLSASTQSIIAAEVGYRELALGYFQAALYVDLGDLHNNTADGIHVASTGGVWSGLAFGFGGMRDYLGKFTFDPRLPEEWESLLFHVTIHGSLVEVLLEQSSMTFTILEQAGAGEPFGHGAGAAVGSDPVPVASDVPGGMRVGQPLELWVRGERVLVAPGESVSVPLKDDRPTIEGAPTTSDIEGTVRADGSVITASMPTIVSDLDEPEHLVGMD</sequence>
<name>A0AB39BGY9_9MICO</name>
<dbReference type="Gene3D" id="2.70.98.40">
    <property type="entry name" value="Glycoside hydrolase, family 65, N-terminal domain"/>
    <property type="match status" value="1"/>
</dbReference>
<dbReference type="RefSeq" id="WP_368497816.1">
    <property type="nucleotide sequence ID" value="NZ_CP162511.1"/>
</dbReference>
<reference evidence="8" key="1">
    <citation type="submission" date="2024-05" db="EMBL/GenBank/DDBJ databases">
        <title>Herbiconiux sp. A18JL235.</title>
        <authorList>
            <person name="Zhang G."/>
        </authorList>
    </citation>
    <scope>NUCLEOTIDE SEQUENCE</scope>
    <source>
        <strain evidence="8">A18JL235</strain>
    </source>
</reference>
<feature type="active site" description="Proton donor" evidence="3">
    <location>
        <position position="515"/>
    </location>
</feature>
<organism evidence="8">
    <name type="scientific">Herbiconiux sp. A18JL235</name>
    <dbReference type="NCBI Taxonomy" id="3152363"/>
    <lineage>
        <taxon>Bacteria</taxon>
        <taxon>Bacillati</taxon>
        <taxon>Actinomycetota</taxon>
        <taxon>Actinomycetes</taxon>
        <taxon>Micrococcales</taxon>
        <taxon>Microbacteriaceae</taxon>
        <taxon>Herbiconiux</taxon>
    </lineage>
</organism>
<dbReference type="GO" id="GO:0016757">
    <property type="term" value="F:glycosyltransferase activity"/>
    <property type="evidence" value="ECO:0007669"/>
    <property type="project" value="UniProtKB-ARBA"/>
</dbReference>
<protein>
    <submittedName>
        <fullName evidence="8">Glycoside hydrolase family 65 protein</fullName>
    </submittedName>
</protein>
<dbReference type="InterPro" id="IPR012341">
    <property type="entry name" value="6hp_glycosidase-like_sf"/>
</dbReference>
<dbReference type="InterPro" id="IPR011013">
    <property type="entry name" value="Gal_mutarotase_sf_dom"/>
</dbReference>
<dbReference type="PANTHER" id="PTHR11051">
    <property type="entry name" value="GLYCOSYL HYDROLASE-RELATED"/>
    <property type="match status" value="1"/>
</dbReference>
<evidence type="ECO:0000259" key="7">
    <source>
        <dbReference type="Pfam" id="PF03636"/>
    </source>
</evidence>
<dbReference type="Pfam" id="PF03636">
    <property type="entry name" value="Glyco_hydro_65N"/>
    <property type="match status" value="1"/>
</dbReference>
<keyword evidence="2" id="KW-0326">Glycosidase</keyword>
<evidence type="ECO:0000256" key="3">
    <source>
        <dbReference type="PIRSR" id="PIRSR036289-50"/>
    </source>
</evidence>
<dbReference type="Pfam" id="PF03632">
    <property type="entry name" value="Glyco_hydro_65m"/>
    <property type="match status" value="1"/>
</dbReference>